<keyword evidence="4" id="KW-0479">Metal-binding</keyword>
<name>A0A8J6NEP2_9BACT</name>
<evidence type="ECO:0000256" key="9">
    <source>
        <dbReference type="ARBA" id="ARBA00049893"/>
    </source>
</evidence>
<sequence length="254" mass="28003">MPLENNTTKFPLFSGYEVLIHRIFNRHGGISQTPYDSLNISFGVADDAAHVHKNRAIIQNTLNIGSLISARQVHGTEILVLDTNSTNSPESSTTHELLNGYDAFISNVPGVALMVQQADCQAVLLFDPIQKVVANIHCGWRGSVDNIIGKVVAAMTATFSVNPENLLVGISPSLGPCCAEFVNYKTELPEAFWAYQVKPNYFDFWEISKNQLQKAGVQTANIELSSICTACNTNWFSYRRDKETGRFCSVIGLI</sequence>
<dbReference type="AlphaFoldDB" id="A0A8J6NEP2"/>
<evidence type="ECO:0000313" key="12">
    <source>
        <dbReference type="Proteomes" id="UP000614424"/>
    </source>
</evidence>
<comment type="catalytic activity">
    <reaction evidence="8">
        <text>adenosine + phosphate = alpha-D-ribose 1-phosphate + adenine</text>
        <dbReference type="Rhea" id="RHEA:27642"/>
        <dbReference type="ChEBI" id="CHEBI:16335"/>
        <dbReference type="ChEBI" id="CHEBI:16708"/>
        <dbReference type="ChEBI" id="CHEBI:43474"/>
        <dbReference type="ChEBI" id="CHEBI:57720"/>
        <dbReference type="EC" id="2.4.2.1"/>
    </reaction>
    <physiologicalReaction direction="left-to-right" evidence="8">
        <dbReference type="Rhea" id="RHEA:27643"/>
    </physiologicalReaction>
</comment>
<keyword evidence="3" id="KW-0808">Transferase</keyword>
<evidence type="ECO:0000256" key="7">
    <source>
        <dbReference type="ARBA" id="ARBA00047989"/>
    </source>
</evidence>
<evidence type="ECO:0000256" key="6">
    <source>
        <dbReference type="ARBA" id="ARBA00022833"/>
    </source>
</evidence>
<evidence type="ECO:0000256" key="2">
    <source>
        <dbReference type="ARBA" id="ARBA00007353"/>
    </source>
</evidence>
<dbReference type="SUPFAM" id="SSF64438">
    <property type="entry name" value="CNF1/YfiH-like putative cysteine hydrolases"/>
    <property type="match status" value="1"/>
</dbReference>
<dbReference type="GO" id="GO:0017061">
    <property type="term" value="F:S-methyl-5-thioadenosine phosphorylase activity"/>
    <property type="evidence" value="ECO:0007669"/>
    <property type="project" value="UniProtKB-EC"/>
</dbReference>
<keyword evidence="6" id="KW-0862">Zinc</keyword>
<dbReference type="NCBIfam" id="TIGR00726">
    <property type="entry name" value="peptidoglycan editing factor PgeF"/>
    <property type="match status" value="1"/>
</dbReference>
<dbReference type="PANTHER" id="PTHR30616">
    <property type="entry name" value="UNCHARACTERIZED PROTEIN YFIH"/>
    <property type="match status" value="1"/>
</dbReference>
<proteinExistence type="inferred from homology"/>
<evidence type="ECO:0000313" key="11">
    <source>
        <dbReference type="EMBL" id="MBC8318689.1"/>
    </source>
</evidence>
<dbReference type="EMBL" id="JACNJZ010000177">
    <property type="protein sequence ID" value="MBC8318689.1"/>
    <property type="molecule type" value="Genomic_DNA"/>
</dbReference>
<dbReference type="InterPro" id="IPR011324">
    <property type="entry name" value="Cytotoxic_necrot_fac-like_cat"/>
</dbReference>
<evidence type="ECO:0000256" key="10">
    <source>
        <dbReference type="RuleBase" id="RU361274"/>
    </source>
</evidence>
<comment type="similarity">
    <text evidence="2 10">Belongs to the purine nucleoside phosphorylase YfiH/LACC1 family.</text>
</comment>
<evidence type="ECO:0000256" key="5">
    <source>
        <dbReference type="ARBA" id="ARBA00022801"/>
    </source>
</evidence>
<evidence type="ECO:0000256" key="1">
    <source>
        <dbReference type="ARBA" id="ARBA00000553"/>
    </source>
</evidence>
<comment type="catalytic activity">
    <reaction evidence="1">
        <text>inosine + phosphate = alpha-D-ribose 1-phosphate + hypoxanthine</text>
        <dbReference type="Rhea" id="RHEA:27646"/>
        <dbReference type="ChEBI" id="CHEBI:17368"/>
        <dbReference type="ChEBI" id="CHEBI:17596"/>
        <dbReference type="ChEBI" id="CHEBI:43474"/>
        <dbReference type="ChEBI" id="CHEBI:57720"/>
        <dbReference type="EC" id="2.4.2.1"/>
    </reaction>
    <physiologicalReaction direction="left-to-right" evidence="1">
        <dbReference type="Rhea" id="RHEA:27647"/>
    </physiologicalReaction>
</comment>
<organism evidence="11 12">
    <name type="scientific">Candidatus Desulfobia pelagia</name>
    <dbReference type="NCBI Taxonomy" id="2841692"/>
    <lineage>
        <taxon>Bacteria</taxon>
        <taxon>Pseudomonadati</taxon>
        <taxon>Thermodesulfobacteriota</taxon>
        <taxon>Desulfobulbia</taxon>
        <taxon>Desulfobulbales</taxon>
        <taxon>Desulfobulbaceae</taxon>
        <taxon>Candidatus Desulfobia</taxon>
    </lineage>
</organism>
<evidence type="ECO:0000256" key="4">
    <source>
        <dbReference type="ARBA" id="ARBA00022723"/>
    </source>
</evidence>
<evidence type="ECO:0000256" key="3">
    <source>
        <dbReference type="ARBA" id="ARBA00022679"/>
    </source>
</evidence>
<dbReference type="Proteomes" id="UP000614424">
    <property type="component" value="Unassembled WGS sequence"/>
</dbReference>
<keyword evidence="5" id="KW-0378">Hydrolase</keyword>
<dbReference type="PANTHER" id="PTHR30616:SF2">
    <property type="entry name" value="PURINE NUCLEOSIDE PHOSPHORYLASE LACC1"/>
    <property type="match status" value="1"/>
</dbReference>
<dbReference type="Pfam" id="PF02578">
    <property type="entry name" value="Cu-oxidase_4"/>
    <property type="match status" value="1"/>
</dbReference>
<comment type="catalytic activity">
    <reaction evidence="7">
        <text>adenosine + H2O + H(+) = inosine + NH4(+)</text>
        <dbReference type="Rhea" id="RHEA:24408"/>
        <dbReference type="ChEBI" id="CHEBI:15377"/>
        <dbReference type="ChEBI" id="CHEBI:15378"/>
        <dbReference type="ChEBI" id="CHEBI:16335"/>
        <dbReference type="ChEBI" id="CHEBI:17596"/>
        <dbReference type="ChEBI" id="CHEBI:28938"/>
        <dbReference type="EC" id="3.5.4.4"/>
    </reaction>
    <physiologicalReaction direction="left-to-right" evidence="7">
        <dbReference type="Rhea" id="RHEA:24409"/>
    </physiologicalReaction>
</comment>
<dbReference type="InterPro" id="IPR038371">
    <property type="entry name" value="Cu_polyphenol_OxRdtase_sf"/>
</dbReference>
<dbReference type="GO" id="GO:0005507">
    <property type="term" value="F:copper ion binding"/>
    <property type="evidence" value="ECO:0007669"/>
    <property type="project" value="TreeGrafter"/>
</dbReference>
<protein>
    <recommendedName>
        <fullName evidence="10">Purine nucleoside phosphorylase</fullName>
    </recommendedName>
</protein>
<comment type="caution">
    <text evidence="11">The sequence shown here is derived from an EMBL/GenBank/DDBJ whole genome shotgun (WGS) entry which is preliminary data.</text>
</comment>
<dbReference type="Gene3D" id="3.60.140.10">
    <property type="entry name" value="CNF1/YfiH-like putative cysteine hydrolases"/>
    <property type="match status" value="1"/>
</dbReference>
<evidence type="ECO:0000256" key="8">
    <source>
        <dbReference type="ARBA" id="ARBA00048968"/>
    </source>
</evidence>
<dbReference type="InterPro" id="IPR003730">
    <property type="entry name" value="Cu_polyphenol_OxRdtase"/>
</dbReference>
<gene>
    <name evidence="11" type="primary">pgeF</name>
    <name evidence="11" type="ORF">H8E41_12360</name>
</gene>
<reference evidence="11 12" key="1">
    <citation type="submission" date="2020-08" db="EMBL/GenBank/DDBJ databases">
        <title>Bridging the membrane lipid divide: bacteria of the FCB group superphylum have the potential to synthesize archaeal ether lipids.</title>
        <authorList>
            <person name="Villanueva L."/>
            <person name="Von Meijenfeldt F.A.B."/>
            <person name="Westbye A.B."/>
            <person name="Yadav S."/>
            <person name="Hopmans E.C."/>
            <person name="Dutilh B.E."/>
            <person name="Sinninghe Damste J.S."/>
        </authorList>
    </citation>
    <scope>NUCLEOTIDE SEQUENCE [LARGE SCALE GENOMIC DNA]</scope>
    <source>
        <strain evidence="11">NIOZ-UU47</strain>
    </source>
</reference>
<comment type="catalytic activity">
    <reaction evidence="9">
        <text>S-methyl-5'-thioadenosine + phosphate = 5-(methylsulfanyl)-alpha-D-ribose 1-phosphate + adenine</text>
        <dbReference type="Rhea" id="RHEA:11852"/>
        <dbReference type="ChEBI" id="CHEBI:16708"/>
        <dbReference type="ChEBI" id="CHEBI:17509"/>
        <dbReference type="ChEBI" id="CHEBI:43474"/>
        <dbReference type="ChEBI" id="CHEBI:58533"/>
        <dbReference type="EC" id="2.4.2.28"/>
    </reaction>
    <physiologicalReaction direction="left-to-right" evidence="9">
        <dbReference type="Rhea" id="RHEA:11853"/>
    </physiologicalReaction>
</comment>
<dbReference type="CDD" id="cd16833">
    <property type="entry name" value="YfiH"/>
    <property type="match status" value="1"/>
</dbReference>
<accession>A0A8J6NEP2</accession>
<dbReference type="GO" id="GO:0016787">
    <property type="term" value="F:hydrolase activity"/>
    <property type="evidence" value="ECO:0007669"/>
    <property type="project" value="UniProtKB-KW"/>
</dbReference>